<feature type="compositionally biased region" description="Basic residues" evidence="1">
    <location>
        <begin position="466"/>
        <end position="479"/>
    </location>
</feature>
<dbReference type="WBParaSite" id="HPBE_0000009401-mRNA-1">
    <property type="protein sequence ID" value="HPBE_0000009401-mRNA-1"/>
    <property type="gene ID" value="HPBE_0000009401"/>
</dbReference>
<feature type="chain" id="PRO_5044551189" evidence="2">
    <location>
        <begin position="17"/>
        <end position="489"/>
    </location>
</feature>
<evidence type="ECO:0000313" key="3">
    <source>
        <dbReference type="EMBL" id="VDO18477.1"/>
    </source>
</evidence>
<feature type="signal peptide" evidence="2">
    <location>
        <begin position="1"/>
        <end position="16"/>
    </location>
</feature>
<reference evidence="3 4" key="1">
    <citation type="submission" date="2018-11" db="EMBL/GenBank/DDBJ databases">
        <authorList>
            <consortium name="Pathogen Informatics"/>
        </authorList>
    </citation>
    <scope>NUCLEOTIDE SEQUENCE [LARGE SCALE GENOMIC DNA]</scope>
</reference>
<feature type="compositionally biased region" description="Low complexity" evidence="1">
    <location>
        <begin position="251"/>
        <end position="274"/>
    </location>
</feature>
<protein>
    <submittedName>
        <fullName evidence="5">Mucin-5AC-like</fullName>
    </submittedName>
</protein>
<gene>
    <name evidence="3" type="ORF">HPBE_LOCUS95</name>
</gene>
<feature type="region of interest" description="Disordered" evidence="1">
    <location>
        <begin position="243"/>
        <end position="274"/>
    </location>
</feature>
<evidence type="ECO:0000256" key="2">
    <source>
        <dbReference type="SAM" id="SignalP"/>
    </source>
</evidence>
<dbReference type="EMBL" id="UZAH01000059">
    <property type="protein sequence ID" value="VDO18477.1"/>
    <property type="molecule type" value="Genomic_DNA"/>
</dbReference>
<evidence type="ECO:0000313" key="4">
    <source>
        <dbReference type="Proteomes" id="UP000050761"/>
    </source>
</evidence>
<accession>A0A3P7U7M6</accession>
<sequence>MLLLYASLFAVLSANPEDCPGWCGNPFDELTIWTDNPNVWRCELPSIVFTPCSNYATDDLGGDLYLMVFPDSPDRIGIDPDFLAKGRVSMLDTEIQCKNGSWTLPKESLRMTHVLCDQYIIDKQKALASPNKPLPADQDTTILPQSTVEVTTETISVAPSVVTETEPTKAATSDVTKSTPESSTTELVASTDARNAATVTVMLKIFTSTPAAPMEIAKVVPPPITTTPVSITSVTATVALTSNAPDLSDPSEITTQSTETTTSSKIETTTSSTETSDLLMWTSDSYVRLVARSIGTSPATPSLKPTGNQIREKPLTHKTKSVLVSGVASSEIPPTVRTMSLIRDVKDTHKTPKVSIHITKKSDIPPDGDPYDSAPVQAVKKRPQMKWPRSLPKTSRRAVHRLTQANPKTVKLTSSRTSEKVTAVRARPLTKVGKAPRSAQQKRYRSIAPSRAHVKGHRGIQATSPVRRRSWQAKAHRTKLTTSISKKAN</sequence>
<feature type="region of interest" description="Disordered" evidence="1">
    <location>
        <begin position="435"/>
        <end position="489"/>
    </location>
</feature>
<name>A0A183F1Y6_HELPZ</name>
<feature type="compositionally biased region" description="Polar residues" evidence="1">
    <location>
        <begin position="480"/>
        <end position="489"/>
    </location>
</feature>
<dbReference type="AlphaFoldDB" id="A0A183F1Y6"/>
<dbReference type="Proteomes" id="UP000050761">
    <property type="component" value="Unassembled WGS sequence"/>
</dbReference>
<keyword evidence="2" id="KW-0732">Signal</keyword>
<proteinExistence type="predicted"/>
<dbReference type="OrthoDB" id="5876616at2759"/>
<reference evidence="5" key="2">
    <citation type="submission" date="2019-09" db="UniProtKB">
        <authorList>
            <consortium name="WormBaseParasite"/>
        </authorList>
    </citation>
    <scope>IDENTIFICATION</scope>
</reference>
<feature type="region of interest" description="Disordered" evidence="1">
    <location>
        <begin position="163"/>
        <end position="184"/>
    </location>
</feature>
<keyword evidence="4" id="KW-1185">Reference proteome</keyword>
<evidence type="ECO:0000313" key="5">
    <source>
        <dbReference type="WBParaSite" id="HPBE_0000009401-mRNA-1"/>
    </source>
</evidence>
<organism evidence="4 5">
    <name type="scientific">Heligmosomoides polygyrus</name>
    <name type="common">Parasitic roundworm</name>
    <dbReference type="NCBI Taxonomy" id="6339"/>
    <lineage>
        <taxon>Eukaryota</taxon>
        <taxon>Metazoa</taxon>
        <taxon>Ecdysozoa</taxon>
        <taxon>Nematoda</taxon>
        <taxon>Chromadorea</taxon>
        <taxon>Rhabditida</taxon>
        <taxon>Rhabditina</taxon>
        <taxon>Rhabditomorpha</taxon>
        <taxon>Strongyloidea</taxon>
        <taxon>Heligmosomidae</taxon>
        <taxon>Heligmosomoides</taxon>
    </lineage>
</organism>
<accession>A0A183F1Y6</accession>
<evidence type="ECO:0000256" key="1">
    <source>
        <dbReference type="SAM" id="MobiDB-lite"/>
    </source>
</evidence>